<dbReference type="InterPro" id="IPR000092">
    <property type="entry name" value="Polyprenyl_synt"/>
</dbReference>
<dbReference type="GO" id="GO:0046872">
    <property type="term" value="F:metal ion binding"/>
    <property type="evidence" value="ECO:0007669"/>
    <property type="project" value="UniProtKB-KW"/>
</dbReference>
<dbReference type="Gene3D" id="1.10.600.10">
    <property type="entry name" value="Farnesyl Diphosphate Synthase"/>
    <property type="match status" value="1"/>
</dbReference>
<evidence type="ECO:0000256" key="3">
    <source>
        <dbReference type="ARBA" id="ARBA00022679"/>
    </source>
</evidence>
<proteinExistence type="inferred from homology"/>
<comment type="similarity">
    <text evidence="2 7">Belongs to the FPP/GGPP synthase family.</text>
</comment>
<dbReference type="InterPro" id="IPR008949">
    <property type="entry name" value="Isoprenoid_synthase_dom_sf"/>
</dbReference>
<keyword evidence="6" id="KW-0414">Isoprene biosynthesis</keyword>
<keyword evidence="4" id="KW-0479">Metal-binding</keyword>
<dbReference type="EC" id="2.5.1.29" evidence="8"/>
<dbReference type="EMBL" id="JACHBU010000009">
    <property type="protein sequence ID" value="MBB6510493.1"/>
    <property type="molecule type" value="Genomic_DNA"/>
</dbReference>
<evidence type="ECO:0000313" key="8">
    <source>
        <dbReference type="EMBL" id="MBB6510493.1"/>
    </source>
</evidence>
<dbReference type="EC" id="2.5.1.10" evidence="8"/>
<dbReference type="GO" id="GO:0008299">
    <property type="term" value="P:isoprenoid biosynthetic process"/>
    <property type="evidence" value="ECO:0007669"/>
    <property type="project" value="UniProtKB-KW"/>
</dbReference>
<name>A0A7X0JMV7_9HYPH</name>
<comment type="caution">
    <text evidence="8">The sequence shown here is derived from an EMBL/GenBank/DDBJ whole genome shotgun (WGS) entry which is preliminary data.</text>
</comment>
<evidence type="ECO:0000256" key="4">
    <source>
        <dbReference type="ARBA" id="ARBA00022723"/>
    </source>
</evidence>
<evidence type="ECO:0000256" key="1">
    <source>
        <dbReference type="ARBA" id="ARBA00001946"/>
    </source>
</evidence>
<evidence type="ECO:0000256" key="6">
    <source>
        <dbReference type="ARBA" id="ARBA00023229"/>
    </source>
</evidence>
<organism evidence="8 9">
    <name type="scientific">Rhizobium soli</name>
    <dbReference type="NCBI Taxonomy" id="424798"/>
    <lineage>
        <taxon>Bacteria</taxon>
        <taxon>Pseudomonadati</taxon>
        <taxon>Pseudomonadota</taxon>
        <taxon>Alphaproteobacteria</taxon>
        <taxon>Hyphomicrobiales</taxon>
        <taxon>Rhizobiaceae</taxon>
        <taxon>Rhizobium/Agrobacterium group</taxon>
        <taxon>Rhizobium</taxon>
    </lineage>
</organism>
<dbReference type="GO" id="GO:0004311">
    <property type="term" value="F:geranylgeranyl diphosphate synthase activity"/>
    <property type="evidence" value="ECO:0007669"/>
    <property type="project" value="UniProtKB-EC"/>
</dbReference>
<dbReference type="EC" id="2.5.1.1" evidence="8"/>
<evidence type="ECO:0000256" key="5">
    <source>
        <dbReference type="ARBA" id="ARBA00022842"/>
    </source>
</evidence>
<keyword evidence="5" id="KW-0460">Magnesium</keyword>
<sequence>MSGTQAQKSTTFDAANKQTIDTQWLQVFVGDELLGKTISELRSRIENRLQSLLETEEYAPPNLLSAMSHALLGGGKRFRPLIFVMTVNRDDCLDAAIDIGCAVEMVHTASLILDDLPCMDDAELRRQKPTTHKAFGQATAILAAISLLTLGIRILSTVEGVPDHARVRMAAVLSHAVGHTGLAAGQEIDLRGVSGTSLDVEQKNWLKTGKLFAAMADMASVLSQRPVQQEAALTEFAFHVGSAFQALDDLMDAIAATSVLGKDSGKDAGRNTMVNEKGEAATRRSYIDHLQAANLALPHCGVEEEPIRFMLRSIHLLAPSEALAHPETEPAVTRDN</sequence>
<protein>
    <submittedName>
        <fullName evidence="8">Geranylgeranyl diphosphate synthase type II</fullName>
        <ecNumber evidence="8">2.5.1.1</ecNumber>
        <ecNumber evidence="8">2.5.1.10</ecNumber>
        <ecNumber evidence="8">2.5.1.29</ecNumber>
    </submittedName>
</protein>
<dbReference type="Proteomes" id="UP000585437">
    <property type="component" value="Unassembled WGS sequence"/>
</dbReference>
<reference evidence="8 9" key="1">
    <citation type="submission" date="2020-08" db="EMBL/GenBank/DDBJ databases">
        <title>The Agave Microbiome: Exploring the role of microbial communities in plant adaptations to desert environments.</title>
        <authorList>
            <person name="Partida-Martinez L.P."/>
        </authorList>
    </citation>
    <scope>NUCLEOTIDE SEQUENCE [LARGE SCALE GENOMIC DNA]</scope>
    <source>
        <strain evidence="8 9">AS3.12</strain>
    </source>
</reference>
<accession>A0A7X0JMV7</accession>
<dbReference type="PANTHER" id="PTHR43281">
    <property type="entry name" value="FARNESYL DIPHOSPHATE SYNTHASE"/>
    <property type="match status" value="1"/>
</dbReference>
<evidence type="ECO:0000313" key="9">
    <source>
        <dbReference type="Proteomes" id="UP000585437"/>
    </source>
</evidence>
<evidence type="ECO:0000256" key="7">
    <source>
        <dbReference type="RuleBase" id="RU004466"/>
    </source>
</evidence>
<dbReference type="SUPFAM" id="SSF48576">
    <property type="entry name" value="Terpenoid synthases"/>
    <property type="match status" value="1"/>
</dbReference>
<dbReference type="GO" id="GO:0004161">
    <property type="term" value="F:dimethylallyltranstransferase activity"/>
    <property type="evidence" value="ECO:0007669"/>
    <property type="project" value="UniProtKB-EC"/>
</dbReference>
<dbReference type="GO" id="GO:0004337">
    <property type="term" value="F:(2E,6E)-farnesyl diphosphate synthase activity"/>
    <property type="evidence" value="ECO:0007669"/>
    <property type="project" value="UniProtKB-EC"/>
</dbReference>
<keyword evidence="9" id="KW-1185">Reference proteome</keyword>
<dbReference type="AlphaFoldDB" id="A0A7X0JMV7"/>
<dbReference type="CDD" id="cd00685">
    <property type="entry name" value="Trans_IPPS_HT"/>
    <property type="match status" value="1"/>
</dbReference>
<gene>
    <name evidence="8" type="ORF">F4695_003884</name>
</gene>
<dbReference type="RefSeq" id="WP_184655665.1">
    <property type="nucleotide sequence ID" value="NZ_JACHBU010000009.1"/>
</dbReference>
<dbReference type="Pfam" id="PF00348">
    <property type="entry name" value="polyprenyl_synt"/>
    <property type="match status" value="1"/>
</dbReference>
<dbReference type="SFLD" id="SFLDS00005">
    <property type="entry name" value="Isoprenoid_Synthase_Type_I"/>
    <property type="match status" value="1"/>
</dbReference>
<keyword evidence="3 7" id="KW-0808">Transferase</keyword>
<comment type="cofactor">
    <cofactor evidence="1">
        <name>Mg(2+)</name>
        <dbReference type="ChEBI" id="CHEBI:18420"/>
    </cofactor>
</comment>
<evidence type="ECO:0000256" key="2">
    <source>
        <dbReference type="ARBA" id="ARBA00006706"/>
    </source>
</evidence>
<dbReference type="PANTHER" id="PTHR43281:SF1">
    <property type="entry name" value="FARNESYL DIPHOSPHATE SYNTHASE"/>
    <property type="match status" value="1"/>
</dbReference>